<protein>
    <submittedName>
        <fullName evidence="1">Uncharacterized protein</fullName>
    </submittedName>
</protein>
<sequence length="92" mass="11048">MEEEGWMQFCFFPKSFNYVRHSEVTYREKKEERAEKKSPRLFWGKKKEGGMVKRENELNFEGKLIGITCIMDDGPKRQLKSHIVQRFSLVDE</sequence>
<evidence type="ECO:0000313" key="1">
    <source>
        <dbReference type="EMBL" id="GIY42305.1"/>
    </source>
</evidence>
<organism evidence="1 2">
    <name type="scientific">Caerostris extrusa</name>
    <name type="common">Bark spider</name>
    <name type="synonym">Caerostris bankana</name>
    <dbReference type="NCBI Taxonomy" id="172846"/>
    <lineage>
        <taxon>Eukaryota</taxon>
        <taxon>Metazoa</taxon>
        <taxon>Ecdysozoa</taxon>
        <taxon>Arthropoda</taxon>
        <taxon>Chelicerata</taxon>
        <taxon>Arachnida</taxon>
        <taxon>Araneae</taxon>
        <taxon>Araneomorphae</taxon>
        <taxon>Entelegynae</taxon>
        <taxon>Araneoidea</taxon>
        <taxon>Araneidae</taxon>
        <taxon>Caerostris</taxon>
    </lineage>
</organism>
<accession>A0AAV4TC03</accession>
<dbReference type="EMBL" id="BPLR01010831">
    <property type="protein sequence ID" value="GIY42305.1"/>
    <property type="molecule type" value="Genomic_DNA"/>
</dbReference>
<reference evidence="1 2" key="1">
    <citation type="submission" date="2021-06" db="EMBL/GenBank/DDBJ databases">
        <title>Caerostris extrusa draft genome.</title>
        <authorList>
            <person name="Kono N."/>
            <person name="Arakawa K."/>
        </authorList>
    </citation>
    <scope>NUCLEOTIDE SEQUENCE [LARGE SCALE GENOMIC DNA]</scope>
</reference>
<name>A0AAV4TC03_CAEEX</name>
<evidence type="ECO:0000313" key="2">
    <source>
        <dbReference type="Proteomes" id="UP001054945"/>
    </source>
</evidence>
<dbReference type="Proteomes" id="UP001054945">
    <property type="component" value="Unassembled WGS sequence"/>
</dbReference>
<keyword evidence="2" id="KW-1185">Reference proteome</keyword>
<gene>
    <name evidence="1" type="ORF">CEXT_738101</name>
</gene>
<dbReference type="AlphaFoldDB" id="A0AAV4TC03"/>
<proteinExistence type="predicted"/>
<comment type="caution">
    <text evidence="1">The sequence shown here is derived from an EMBL/GenBank/DDBJ whole genome shotgun (WGS) entry which is preliminary data.</text>
</comment>